<evidence type="ECO:0000313" key="2">
    <source>
        <dbReference type="Proteomes" id="UP001369815"/>
    </source>
</evidence>
<protein>
    <submittedName>
        <fullName evidence="1">Uncharacterized protein</fullName>
    </submittedName>
</protein>
<accession>A0AAX6MKC4</accession>
<evidence type="ECO:0000313" key="1">
    <source>
        <dbReference type="EMBL" id="KAK6952641.1"/>
    </source>
</evidence>
<keyword evidence="2" id="KW-1185">Reference proteome</keyword>
<proteinExistence type="predicted"/>
<dbReference type="Proteomes" id="UP001369815">
    <property type="component" value="Unassembled WGS sequence"/>
</dbReference>
<name>A0AAX6MKC4_9PEZI</name>
<gene>
    <name evidence="1" type="ORF">Daesc_004931</name>
</gene>
<dbReference type="AlphaFoldDB" id="A0AAX6MKC4"/>
<reference evidence="1 2" key="1">
    <citation type="journal article" date="2024" name="Front Chem Biol">
        <title>Unveiling the potential of Daldinia eschscholtzii MFLUCC 19-0629 through bioactivity and bioinformatics studies for enhanced sustainable agriculture production.</title>
        <authorList>
            <person name="Brooks S."/>
            <person name="Weaver J.A."/>
            <person name="Klomchit A."/>
            <person name="Alharthi S.A."/>
            <person name="Onlamun T."/>
            <person name="Nurani R."/>
            <person name="Vong T.K."/>
            <person name="Alberti F."/>
            <person name="Greco C."/>
        </authorList>
    </citation>
    <scope>NUCLEOTIDE SEQUENCE [LARGE SCALE GENOMIC DNA]</scope>
    <source>
        <strain evidence="1">MFLUCC 19-0629</strain>
    </source>
</reference>
<dbReference type="EMBL" id="JBANMG010000005">
    <property type="protein sequence ID" value="KAK6952641.1"/>
    <property type="molecule type" value="Genomic_DNA"/>
</dbReference>
<organism evidence="1 2">
    <name type="scientific">Daldinia eschscholtzii</name>
    <dbReference type="NCBI Taxonomy" id="292717"/>
    <lineage>
        <taxon>Eukaryota</taxon>
        <taxon>Fungi</taxon>
        <taxon>Dikarya</taxon>
        <taxon>Ascomycota</taxon>
        <taxon>Pezizomycotina</taxon>
        <taxon>Sordariomycetes</taxon>
        <taxon>Xylariomycetidae</taxon>
        <taxon>Xylariales</taxon>
        <taxon>Hypoxylaceae</taxon>
        <taxon>Daldinia</taxon>
    </lineage>
</organism>
<sequence>MASSNLPLKVRVGIRDHWENTDAPLQVARSALKEILGIDVVIEIDWDTILLHLNNDCPDKSTFAPFVATAVRAFLDGLREILDADLNPEWTNTLLENAKGCLRIFVGVTNKEEPITFWSTKSNGFQVNVPRSTMMSLVKMQSSFKTQLDNCFDDPQASLDDWADVSIEAANKPSTMVGEHGSFDLLPDISILPRPDDLLLKPPYHLTVYGGGNTIVEVQCSHSPTLELLGEYLKKWCKLNHRNIGHPPAVEVELHQSSFGFGLMYDRLTLTAKDRSPQFLVSPMIVLPFVEGVLGYKSVSVNGSSWVFRRDIELRKSGQ</sequence>
<comment type="caution">
    <text evidence="1">The sequence shown here is derived from an EMBL/GenBank/DDBJ whole genome shotgun (WGS) entry which is preliminary data.</text>
</comment>